<keyword evidence="3" id="KW-1185">Reference proteome</keyword>
<proteinExistence type="predicted"/>
<keyword evidence="1" id="KW-1133">Transmembrane helix</keyword>
<dbReference type="InParanoid" id="M4BRG6"/>
<name>M4BRG6_HYAAE</name>
<dbReference type="EnsemblProtists" id="HpaT809006">
    <property type="protein sequence ID" value="HpaP809006"/>
    <property type="gene ID" value="HpaG809006"/>
</dbReference>
<keyword evidence="1" id="KW-0472">Membrane</keyword>
<dbReference type="VEuPathDB" id="FungiDB:HpaG809006"/>
<dbReference type="EMBL" id="JH598638">
    <property type="status" value="NOT_ANNOTATED_CDS"/>
    <property type="molecule type" value="Genomic_DNA"/>
</dbReference>
<feature type="transmembrane region" description="Helical" evidence="1">
    <location>
        <begin position="60"/>
        <end position="81"/>
    </location>
</feature>
<sequence>MAKIMLLSMFKSAVWILAILSMIADVLPSLYFLSIVATTFIPFLPNLAHHTKTRARANMNVKTSVFVTIAAAVSITAAVSISTDDQTLFCQDKPKCDGKQSASIRQASTACEKDTTYGSIPICCAAWCLTLK</sequence>
<evidence type="ECO:0000313" key="3">
    <source>
        <dbReference type="Proteomes" id="UP000011713"/>
    </source>
</evidence>
<evidence type="ECO:0000256" key="1">
    <source>
        <dbReference type="SAM" id="Phobius"/>
    </source>
</evidence>
<reference evidence="3" key="1">
    <citation type="journal article" date="2010" name="Science">
        <title>Signatures of adaptation to obligate biotrophy in the Hyaloperonospora arabidopsidis genome.</title>
        <authorList>
            <person name="Baxter L."/>
            <person name="Tripathy S."/>
            <person name="Ishaque N."/>
            <person name="Boot N."/>
            <person name="Cabral A."/>
            <person name="Kemen E."/>
            <person name="Thines M."/>
            <person name="Ah-Fong A."/>
            <person name="Anderson R."/>
            <person name="Badejoko W."/>
            <person name="Bittner-Eddy P."/>
            <person name="Boore J.L."/>
            <person name="Chibucos M.C."/>
            <person name="Coates M."/>
            <person name="Dehal P."/>
            <person name="Delehaunty K."/>
            <person name="Dong S."/>
            <person name="Downton P."/>
            <person name="Dumas B."/>
            <person name="Fabro G."/>
            <person name="Fronick C."/>
            <person name="Fuerstenberg S.I."/>
            <person name="Fulton L."/>
            <person name="Gaulin E."/>
            <person name="Govers F."/>
            <person name="Hughes L."/>
            <person name="Humphray S."/>
            <person name="Jiang R.H."/>
            <person name="Judelson H."/>
            <person name="Kamoun S."/>
            <person name="Kyung K."/>
            <person name="Meijer H."/>
            <person name="Minx P."/>
            <person name="Morris P."/>
            <person name="Nelson J."/>
            <person name="Phuntumart V."/>
            <person name="Qutob D."/>
            <person name="Rehmany A."/>
            <person name="Rougon-Cardoso A."/>
            <person name="Ryden P."/>
            <person name="Torto-Alalibo T."/>
            <person name="Studholme D."/>
            <person name="Wang Y."/>
            <person name="Win J."/>
            <person name="Wood J."/>
            <person name="Clifton S.W."/>
            <person name="Rogers J."/>
            <person name="Van den Ackerveken G."/>
            <person name="Jones J.D."/>
            <person name="McDowell J.M."/>
            <person name="Beynon J."/>
            <person name="Tyler B.M."/>
        </authorList>
    </citation>
    <scope>NUCLEOTIDE SEQUENCE [LARGE SCALE GENOMIC DNA]</scope>
    <source>
        <strain evidence="3">Emoy2</strain>
    </source>
</reference>
<evidence type="ECO:0000313" key="2">
    <source>
        <dbReference type="EnsemblProtists" id="HpaP809006"/>
    </source>
</evidence>
<organism evidence="2 3">
    <name type="scientific">Hyaloperonospora arabidopsidis (strain Emoy2)</name>
    <name type="common">Downy mildew agent</name>
    <name type="synonym">Peronospora arabidopsidis</name>
    <dbReference type="NCBI Taxonomy" id="559515"/>
    <lineage>
        <taxon>Eukaryota</taxon>
        <taxon>Sar</taxon>
        <taxon>Stramenopiles</taxon>
        <taxon>Oomycota</taxon>
        <taxon>Peronosporomycetes</taxon>
        <taxon>Peronosporales</taxon>
        <taxon>Peronosporaceae</taxon>
        <taxon>Hyaloperonospora</taxon>
    </lineage>
</organism>
<dbReference type="AlphaFoldDB" id="M4BRG6"/>
<protein>
    <submittedName>
        <fullName evidence="2">Uncharacterized protein</fullName>
    </submittedName>
</protein>
<dbReference type="HOGENOM" id="CLU_1921143_0_0_1"/>
<reference evidence="2" key="2">
    <citation type="submission" date="2015-06" db="UniProtKB">
        <authorList>
            <consortium name="EnsemblProtists"/>
        </authorList>
    </citation>
    <scope>IDENTIFICATION</scope>
    <source>
        <strain evidence="2">Emoy2</strain>
    </source>
</reference>
<accession>M4BRG6</accession>
<keyword evidence="1" id="KW-0812">Transmembrane</keyword>
<dbReference type="Proteomes" id="UP000011713">
    <property type="component" value="Unassembled WGS sequence"/>
</dbReference>
<feature type="transmembrane region" description="Helical" evidence="1">
    <location>
        <begin position="7"/>
        <end position="24"/>
    </location>
</feature>